<evidence type="ECO:0000259" key="1">
    <source>
        <dbReference type="Pfam" id="PF13456"/>
    </source>
</evidence>
<feature type="domain" description="RNase H type-1" evidence="1">
    <location>
        <begin position="11"/>
        <end position="87"/>
    </location>
</feature>
<sequence>MEGEFSTTTHIWDILDGLILLLDQDYDSVMIYIDSLEIVKAIQDSSSSGSNFALVRRIHQLLTKVKHWSPWHISREDNNDVNDLTKWSKIEGKDYGCLRTLFVGADLVL</sequence>
<proteinExistence type="predicted"/>
<dbReference type="GO" id="GO:0003676">
    <property type="term" value="F:nucleic acid binding"/>
    <property type="evidence" value="ECO:0007669"/>
    <property type="project" value="InterPro"/>
</dbReference>
<dbReference type="InterPro" id="IPR036397">
    <property type="entry name" value="RNaseH_sf"/>
</dbReference>
<dbReference type="Pfam" id="PF13456">
    <property type="entry name" value="RVT_3"/>
    <property type="match status" value="1"/>
</dbReference>
<dbReference type="EMBL" id="JABEZX010000005">
    <property type="protein sequence ID" value="MBA0555297.1"/>
    <property type="molecule type" value="Genomic_DNA"/>
</dbReference>
<dbReference type="InterPro" id="IPR002156">
    <property type="entry name" value="RNaseH_domain"/>
</dbReference>
<dbReference type="InterPro" id="IPR012337">
    <property type="entry name" value="RNaseH-like_sf"/>
</dbReference>
<dbReference type="Gene3D" id="3.30.420.10">
    <property type="entry name" value="Ribonuclease H-like superfamily/Ribonuclease H"/>
    <property type="match status" value="1"/>
</dbReference>
<dbReference type="Proteomes" id="UP000593572">
    <property type="component" value="Unassembled WGS sequence"/>
</dbReference>
<organism evidence="2 3">
    <name type="scientific">Gossypium lobatum</name>
    <dbReference type="NCBI Taxonomy" id="34289"/>
    <lineage>
        <taxon>Eukaryota</taxon>
        <taxon>Viridiplantae</taxon>
        <taxon>Streptophyta</taxon>
        <taxon>Embryophyta</taxon>
        <taxon>Tracheophyta</taxon>
        <taxon>Spermatophyta</taxon>
        <taxon>Magnoliopsida</taxon>
        <taxon>eudicotyledons</taxon>
        <taxon>Gunneridae</taxon>
        <taxon>Pentapetalae</taxon>
        <taxon>rosids</taxon>
        <taxon>malvids</taxon>
        <taxon>Malvales</taxon>
        <taxon>Malvaceae</taxon>
        <taxon>Malvoideae</taxon>
        <taxon>Gossypium</taxon>
    </lineage>
</organism>
<dbReference type="GO" id="GO:0004523">
    <property type="term" value="F:RNA-DNA hybrid ribonuclease activity"/>
    <property type="evidence" value="ECO:0007669"/>
    <property type="project" value="InterPro"/>
</dbReference>
<evidence type="ECO:0000313" key="2">
    <source>
        <dbReference type="EMBL" id="MBA0555297.1"/>
    </source>
</evidence>
<dbReference type="SUPFAM" id="SSF53098">
    <property type="entry name" value="Ribonuclease H-like"/>
    <property type="match status" value="1"/>
</dbReference>
<name>A0A7J8LS66_9ROSI</name>
<keyword evidence="3" id="KW-1185">Reference proteome</keyword>
<evidence type="ECO:0000313" key="3">
    <source>
        <dbReference type="Proteomes" id="UP000593572"/>
    </source>
</evidence>
<reference evidence="2 3" key="1">
    <citation type="journal article" date="2019" name="Genome Biol. Evol.">
        <title>Insights into the evolution of the New World diploid cottons (Gossypium, subgenus Houzingenia) based on genome sequencing.</title>
        <authorList>
            <person name="Grover C.E."/>
            <person name="Arick M.A. 2nd"/>
            <person name="Thrash A."/>
            <person name="Conover J.L."/>
            <person name="Sanders W.S."/>
            <person name="Peterson D.G."/>
            <person name="Frelichowski J.E."/>
            <person name="Scheffler J.A."/>
            <person name="Scheffler B.E."/>
            <person name="Wendel J.F."/>
        </authorList>
    </citation>
    <scope>NUCLEOTIDE SEQUENCE [LARGE SCALE GENOMIC DNA]</scope>
    <source>
        <strain evidence="2">157</strain>
        <tissue evidence="2">Leaf</tissue>
    </source>
</reference>
<dbReference type="AlphaFoldDB" id="A0A7J8LS66"/>
<protein>
    <recommendedName>
        <fullName evidence="1">RNase H type-1 domain-containing protein</fullName>
    </recommendedName>
</protein>
<comment type="caution">
    <text evidence="2">The sequence shown here is derived from an EMBL/GenBank/DDBJ whole genome shotgun (WGS) entry which is preliminary data.</text>
</comment>
<feature type="non-terminal residue" evidence="2">
    <location>
        <position position="109"/>
    </location>
</feature>
<accession>A0A7J8LS66</accession>
<gene>
    <name evidence="2" type="ORF">Golob_025488</name>
</gene>